<dbReference type="Pfam" id="PF05721">
    <property type="entry name" value="PhyH"/>
    <property type="match status" value="1"/>
</dbReference>
<dbReference type="PANTHER" id="PTHR20883:SF48">
    <property type="entry name" value="ECTOINE DIOXYGENASE"/>
    <property type="match status" value="1"/>
</dbReference>
<comment type="caution">
    <text evidence="2">The sequence shown here is derived from an EMBL/GenBank/DDBJ whole genome shotgun (WGS) entry which is preliminary data.</text>
</comment>
<keyword evidence="3" id="KW-1185">Reference proteome</keyword>
<dbReference type="InterPro" id="IPR008775">
    <property type="entry name" value="Phytyl_CoA_dOase-like"/>
</dbReference>
<keyword evidence="2" id="KW-0560">Oxidoreductase</keyword>
<evidence type="ECO:0000256" key="1">
    <source>
        <dbReference type="ARBA" id="ARBA00001954"/>
    </source>
</evidence>
<evidence type="ECO:0000313" key="2">
    <source>
        <dbReference type="EMBL" id="RZS74428.1"/>
    </source>
</evidence>
<dbReference type="EMBL" id="SGXA01000001">
    <property type="protein sequence ID" value="RZS74428.1"/>
    <property type="molecule type" value="Genomic_DNA"/>
</dbReference>
<protein>
    <submittedName>
        <fullName evidence="2">Ectoine hydroxylase-related dioxygenase (Phytanoyl-CoA dioxygenase family)</fullName>
    </submittedName>
</protein>
<dbReference type="RefSeq" id="WP_158643933.1">
    <property type="nucleotide sequence ID" value="NZ_CP042431.1"/>
</dbReference>
<reference evidence="2 3" key="1">
    <citation type="submission" date="2019-02" db="EMBL/GenBank/DDBJ databases">
        <title>Genomic Encyclopedia of Type Strains, Phase IV (KMG-IV): sequencing the most valuable type-strain genomes for metagenomic binning, comparative biology and taxonomic classification.</title>
        <authorList>
            <person name="Goeker M."/>
        </authorList>
    </citation>
    <scope>NUCLEOTIDE SEQUENCE [LARGE SCALE GENOMIC DNA]</scope>
    <source>
        <strain evidence="2 3">DSM 18116</strain>
    </source>
</reference>
<comment type="cofactor">
    <cofactor evidence="1">
        <name>Fe(2+)</name>
        <dbReference type="ChEBI" id="CHEBI:29033"/>
    </cofactor>
</comment>
<name>A0A4Q7N2Y7_9BACT</name>
<dbReference type="PANTHER" id="PTHR20883">
    <property type="entry name" value="PHYTANOYL-COA DIOXYGENASE DOMAIN CONTAINING 1"/>
    <property type="match status" value="1"/>
</dbReference>
<evidence type="ECO:0000313" key="3">
    <source>
        <dbReference type="Proteomes" id="UP000293874"/>
    </source>
</evidence>
<dbReference type="GO" id="GO:0016706">
    <property type="term" value="F:2-oxoglutarate-dependent dioxygenase activity"/>
    <property type="evidence" value="ECO:0007669"/>
    <property type="project" value="UniProtKB-ARBA"/>
</dbReference>
<dbReference type="OrthoDB" id="9814777at2"/>
<dbReference type="Gene3D" id="2.60.120.620">
    <property type="entry name" value="q2cbj1_9rhob like domain"/>
    <property type="match status" value="1"/>
</dbReference>
<proteinExistence type="predicted"/>
<organism evidence="2 3">
    <name type="scientific">Pseudobacter ginsenosidimutans</name>
    <dbReference type="NCBI Taxonomy" id="661488"/>
    <lineage>
        <taxon>Bacteria</taxon>
        <taxon>Pseudomonadati</taxon>
        <taxon>Bacteroidota</taxon>
        <taxon>Chitinophagia</taxon>
        <taxon>Chitinophagales</taxon>
        <taxon>Chitinophagaceae</taxon>
        <taxon>Pseudobacter</taxon>
    </lineage>
</organism>
<gene>
    <name evidence="2" type="ORF">EV199_0276</name>
</gene>
<dbReference type="Proteomes" id="UP000293874">
    <property type="component" value="Unassembled WGS sequence"/>
</dbReference>
<dbReference type="GO" id="GO:0005506">
    <property type="term" value="F:iron ion binding"/>
    <property type="evidence" value="ECO:0007669"/>
    <property type="project" value="UniProtKB-ARBA"/>
</dbReference>
<dbReference type="AlphaFoldDB" id="A0A4Q7N2Y7"/>
<accession>A0A4Q7N2Y7</accession>
<sequence length="251" mass="27905">MDKINIPASNNLSPETLRNIREAYDIHGYYVLRNVFTEAEMELLKQEIKRLCRQHPELITFENAVDGSNRKVMHKISNFLECSPALMGTAQSPYFLSVVAAIFGEEAILCTDKINFKQPGGRGFLPHQDMSGIWQKYMTNIISIFISCENATVENGCLEIAPGEHKKGIMSEYMQPIEAAAAQALPFEKLETLPGDVIVFDGFAPHQSAPNFSAMGRSAILFTYNKAAEGNFRPQFMKDFGLPGSGAAQKM</sequence>
<keyword evidence="2" id="KW-0223">Dioxygenase</keyword>
<dbReference type="SUPFAM" id="SSF51197">
    <property type="entry name" value="Clavaminate synthase-like"/>
    <property type="match status" value="1"/>
</dbReference>